<organism evidence="1 2">
    <name type="scientific">Palleronia abyssalis</name>
    <dbReference type="NCBI Taxonomy" id="1501240"/>
    <lineage>
        <taxon>Bacteria</taxon>
        <taxon>Pseudomonadati</taxon>
        <taxon>Pseudomonadota</taxon>
        <taxon>Alphaproteobacteria</taxon>
        <taxon>Rhodobacterales</taxon>
        <taxon>Roseobacteraceae</taxon>
        <taxon>Palleronia</taxon>
    </lineage>
</organism>
<dbReference type="InterPro" id="IPR024787">
    <property type="entry name" value="EcsC"/>
</dbReference>
<dbReference type="Pfam" id="PF12787">
    <property type="entry name" value="EcsC"/>
    <property type="match status" value="1"/>
</dbReference>
<evidence type="ECO:0008006" key="3">
    <source>
        <dbReference type="Google" id="ProtNLM"/>
    </source>
</evidence>
<reference evidence="1 2" key="1">
    <citation type="submission" date="2018-03" db="EMBL/GenBank/DDBJ databases">
        <authorList>
            <person name="Keele B.F."/>
        </authorList>
    </citation>
    <scope>NUCLEOTIDE SEQUENCE [LARGE SCALE GENOMIC DNA]</scope>
    <source>
        <strain evidence="1 2">CECT 8504</strain>
    </source>
</reference>
<name>A0A2R8BYU2_9RHOB</name>
<proteinExistence type="predicted"/>
<dbReference type="PANTHER" id="PTHR41260">
    <property type="entry name" value="PROTEIN ECSC"/>
    <property type="match status" value="1"/>
</dbReference>
<dbReference type="PANTHER" id="PTHR41260:SF1">
    <property type="entry name" value="PROTEIN ECSC"/>
    <property type="match status" value="1"/>
</dbReference>
<evidence type="ECO:0000313" key="2">
    <source>
        <dbReference type="Proteomes" id="UP000244912"/>
    </source>
</evidence>
<dbReference type="EMBL" id="ONZF01000008">
    <property type="protein sequence ID" value="SPJ25337.1"/>
    <property type="molecule type" value="Genomic_DNA"/>
</dbReference>
<dbReference type="RefSeq" id="WP_108895135.1">
    <property type="nucleotide sequence ID" value="NZ_ONZF01000008.1"/>
</dbReference>
<protein>
    <recommendedName>
        <fullName evidence="3">Protein EcsC</fullName>
    </recommendedName>
</protein>
<gene>
    <name evidence="1" type="ORF">PAA8504_03188</name>
</gene>
<dbReference type="OrthoDB" id="7569638at2"/>
<dbReference type="AlphaFoldDB" id="A0A2R8BYU2"/>
<dbReference type="Proteomes" id="UP000244912">
    <property type="component" value="Unassembled WGS sequence"/>
</dbReference>
<accession>A0A2R8BYU2</accession>
<keyword evidence="2" id="KW-1185">Reference proteome</keyword>
<evidence type="ECO:0000313" key="1">
    <source>
        <dbReference type="EMBL" id="SPJ25337.1"/>
    </source>
</evidence>
<sequence>MSTEPVEYEEISPELSEELDRLAKRFRMADGVGMQVLSLIGGQTEDLLGRLPMSVRQGLDRATRRALESAFDAAQFSRGRLKDRPDWLNTVATTAMGAMGGAGGMPTALAELPVTTTVLLRAIQGIASDLGFDVTEPVVRAQCLQVFAAAGPLSRDDGTDMAFLTARITLSGPAVHGLIAKIAPRMATVLGQKLAAQAVPVIGAAAGAATNYAFTSYYQEMARVYFGLRALARDSGVEVDTLLREFRMRVQPPREIML</sequence>